<dbReference type="Proteomes" id="UP000576087">
    <property type="component" value="Unassembled WGS sequence"/>
</dbReference>
<keyword evidence="1" id="KW-0472">Membrane</keyword>
<dbReference type="EMBL" id="JACIGY010000003">
    <property type="protein sequence ID" value="MBB4412309.1"/>
    <property type="molecule type" value="Genomic_DNA"/>
</dbReference>
<reference evidence="5 6" key="1">
    <citation type="submission" date="2020-08" db="EMBL/GenBank/DDBJ databases">
        <title>Genomic Encyclopedia of Type Strains, Phase IV (KMG-V): Genome sequencing to study the core and pangenomes of soil and plant-associated prokaryotes.</title>
        <authorList>
            <person name="Whitman W."/>
        </authorList>
    </citation>
    <scope>NUCLEOTIDE SEQUENCE [LARGE SCALE GENOMIC DNA]</scope>
    <source>
        <strain evidence="3 6">SEMIA 444</strain>
        <strain evidence="2 5">SEMIA 448</strain>
        <strain evidence="4 7">SEMIA 452</strain>
    </source>
</reference>
<accession>A0A7W6TFC7</accession>
<evidence type="ECO:0000313" key="5">
    <source>
        <dbReference type="Proteomes" id="UP000520770"/>
    </source>
</evidence>
<evidence type="ECO:0000313" key="7">
    <source>
        <dbReference type="Proteomes" id="UP000576087"/>
    </source>
</evidence>
<keyword evidence="1" id="KW-1133">Transmembrane helix</keyword>
<protein>
    <submittedName>
        <fullName evidence="3">Uncharacterized protein</fullName>
    </submittedName>
</protein>
<dbReference type="Proteomes" id="UP000520770">
    <property type="component" value="Unassembled WGS sequence"/>
</dbReference>
<name>A0A7W6TFC7_9HYPH</name>
<sequence length="42" mass="4773">MYYEWNARKARRVYVGKILIAWMAVIAASALPIVMAVNALTF</sequence>
<evidence type="ECO:0000313" key="2">
    <source>
        <dbReference type="EMBL" id="MBB4349469.1"/>
    </source>
</evidence>
<keyword evidence="1" id="KW-0812">Transmembrane</keyword>
<keyword evidence="6" id="KW-1185">Reference proteome</keyword>
<evidence type="ECO:0000313" key="4">
    <source>
        <dbReference type="EMBL" id="MBB4446940.1"/>
    </source>
</evidence>
<comment type="caution">
    <text evidence="3">The sequence shown here is derived from an EMBL/GenBank/DDBJ whole genome shotgun (WGS) entry which is preliminary data.</text>
</comment>
<proteinExistence type="predicted"/>
<dbReference type="RefSeq" id="WP_281388788.1">
    <property type="nucleotide sequence ID" value="NZ_JACIGW010000003.1"/>
</dbReference>
<evidence type="ECO:0000313" key="3">
    <source>
        <dbReference type="EMBL" id="MBB4412309.1"/>
    </source>
</evidence>
<dbReference type="Proteomes" id="UP000524535">
    <property type="component" value="Unassembled WGS sequence"/>
</dbReference>
<evidence type="ECO:0000256" key="1">
    <source>
        <dbReference type="SAM" id="Phobius"/>
    </source>
</evidence>
<gene>
    <name evidence="3" type="ORF">GGE31_002822</name>
    <name evidence="2" type="ORF">GGE33_003231</name>
    <name evidence="4" type="ORF">GGE35_002762</name>
</gene>
<dbReference type="AlphaFoldDB" id="A0A7W6TFC7"/>
<organism evidence="3 6">
    <name type="scientific">Aliirhizobium cellulosilyticum</name>
    <dbReference type="NCBI Taxonomy" id="393664"/>
    <lineage>
        <taxon>Bacteria</taxon>
        <taxon>Pseudomonadati</taxon>
        <taxon>Pseudomonadota</taxon>
        <taxon>Alphaproteobacteria</taxon>
        <taxon>Hyphomicrobiales</taxon>
        <taxon>Rhizobiaceae</taxon>
        <taxon>Aliirhizobium</taxon>
    </lineage>
</organism>
<feature type="transmembrane region" description="Helical" evidence="1">
    <location>
        <begin position="20"/>
        <end position="40"/>
    </location>
</feature>
<dbReference type="EMBL" id="JACIGW010000003">
    <property type="protein sequence ID" value="MBB4349469.1"/>
    <property type="molecule type" value="Genomic_DNA"/>
</dbReference>
<dbReference type="EMBL" id="JACIHM010000003">
    <property type="protein sequence ID" value="MBB4446940.1"/>
    <property type="molecule type" value="Genomic_DNA"/>
</dbReference>
<evidence type="ECO:0000313" key="6">
    <source>
        <dbReference type="Proteomes" id="UP000524535"/>
    </source>
</evidence>